<reference evidence="1" key="1">
    <citation type="submission" date="2022-03" db="EMBL/GenBank/DDBJ databases">
        <authorList>
            <person name="Martin C."/>
        </authorList>
    </citation>
    <scope>NUCLEOTIDE SEQUENCE</scope>
</reference>
<comment type="caution">
    <text evidence="1">The sequence shown here is derived from an EMBL/GenBank/DDBJ whole genome shotgun (WGS) entry which is preliminary data.</text>
</comment>
<sequence length="212" mass="23891">TQNTTAGTRLIRPLWPASTPTLLWSVPCINPGQGSHAIRCSTKDIVSLADLFKRQQNLQTQLKMYMPFTLKMCALQAVERADIVGRLDSRSLRLVNQVLTFEVNDLELDTSQTAAMEISFHLFPPAHMCDWRLDIQAVTGVLSSNLNGLKLTYSVVSNVLKVEGVRRRYKRKLISSSLGLEETSEIPEDQDDEGVYDELYFKVQVKSTTRNS</sequence>
<feature type="non-terminal residue" evidence="1">
    <location>
        <position position="1"/>
    </location>
</feature>
<organism evidence="1 2">
    <name type="scientific">Owenia fusiformis</name>
    <name type="common">Polychaete worm</name>
    <dbReference type="NCBI Taxonomy" id="6347"/>
    <lineage>
        <taxon>Eukaryota</taxon>
        <taxon>Metazoa</taxon>
        <taxon>Spiralia</taxon>
        <taxon>Lophotrochozoa</taxon>
        <taxon>Annelida</taxon>
        <taxon>Polychaeta</taxon>
        <taxon>Sedentaria</taxon>
        <taxon>Canalipalpata</taxon>
        <taxon>Sabellida</taxon>
        <taxon>Oweniida</taxon>
        <taxon>Oweniidae</taxon>
        <taxon>Owenia</taxon>
    </lineage>
</organism>
<proteinExistence type="predicted"/>
<accession>A0A8S4NPQ1</accession>
<dbReference type="Proteomes" id="UP000749559">
    <property type="component" value="Unassembled WGS sequence"/>
</dbReference>
<dbReference type="EMBL" id="CAIIXF020000005">
    <property type="protein sequence ID" value="CAH1782742.1"/>
    <property type="molecule type" value="Genomic_DNA"/>
</dbReference>
<keyword evidence="2" id="KW-1185">Reference proteome</keyword>
<name>A0A8S4NPQ1_OWEFU</name>
<evidence type="ECO:0000313" key="1">
    <source>
        <dbReference type="EMBL" id="CAH1782742.1"/>
    </source>
</evidence>
<dbReference type="AlphaFoldDB" id="A0A8S4NPQ1"/>
<evidence type="ECO:0000313" key="2">
    <source>
        <dbReference type="Proteomes" id="UP000749559"/>
    </source>
</evidence>
<gene>
    <name evidence="1" type="ORF">OFUS_LOCUS9156</name>
</gene>
<protein>
    <submittedName>
        <fullName evidence="1">Uncharacterized protein</fullName>
    </submittedName>
</protein>